<gene>
    <name evidence="1" type="ORF">CG010_27890</name>
</gene>
<organism evidence="1 2">
    <name type="scientific">Agrobacterium tumefaciens</name>
    <dbReference type="NCBI Taxonomy" id="358"/>
    <lineage>
        <taxon>Bacteria</taxon>
        <taxon>Pseudomonadati</taxon>
        <taxon>Pseudomonadota</taxon>
        <taxon>Alphaproteobacteria</taxon>
        <taxon>Hyphomicrobiales</taxon>
        <taxon>Rhizobiaceae</taxon>
        <taxon>Rhizobium/Agrobacterium group</taxon>
        <taxon>Agrobacterium</taxon>
        <taxon>Agrobacterium tumefaciens complex</taxon>
    </lineage>
</organism>
<dbReference type="AlphaFoldDB" id="A0AAP9IN95"/>
<protein>
    <submittedName>
        <fullName evidence="1">Uncharacterized protein</fullName>
    </submittedName>
</protein>
<accession>A0AAP9IN95</accession>
<dbReference type="EMBL" id="CP042274">
    <property type="protein sequence ID" value="QHW11969.1"/>
    <property type="molecule type" value="Genomic_DNA"/>
</dbReference>
<sequence length="119" mass="13262">MTFSAQLMNGFGIAFKPLVIFTPHFPAILENSGLAWKTTALLHFRHPGKTSSSRESIRRYDPFIDETRRSGPGRAAVDGASPPYRACRERKAFALPGFSTKTNPLVSNGAVHRRPVFRF</sequence>
<dbReference type="RefSeq" id="WP_162266764.1">
    <property type="nucleotide sequence ID" value="NZ_CP029044.1"/>
</dbReference>
<reference evidence="1 2" key="1">
    <citation type="journal article" date="2017" name="Genome Announc.">
        <title>Draft Genome Sequence of Agrobacterium tumefaciens Biovar 1 Strain 186, Isolated from Walnut.</title>
        <authorList>
            <person name="Poret-Peterson A.T."/>
            <person name="Bhatnagar S."/>
            <person name="McClean A.E."/>
            <person name="Kluepfel D.A."/>
        </authorList>
    </citation>
    <scope>NUCLEOTIDE SEQUENCE [LARGE SCALE GENOMIC DNA]</scope>
    <source>
        <strain evidence="1 2">186</strain>
    </source>
</reference>
<name>A0AAP9IN95_AGRTU</name>
<dbReference type="Proteomes" id="UP000222296">
    <property type="component" value="Chromosome Circular"/>
</dbReference>
<evidence type="ECO:0000313" key="1">
    <source>
        <dbReference type="EMBL" id="QHW11969.1"/>
    </source>
</evidence>
<evidence type="ECO:0000313" key="2">
    <source>
        <dbReference type="Proteomes" id="UP000222296"/>
    </source>
</evidence>
<proteinExistence type="predicted"/>